<keyword evidence="2" id="KW-0560">Oxidoreductase</keyword>
<organism evidence="4 5">
    <name type="scientific">candidate division WWE3 bacterium RIFOXYA2_FULL_46_9</name>
    <dbReference type="NCBI Taxonomy" id="1802636"/>
    <lineage>
        <taxon>Bacteria</taxon>
        <taxon>Katanobacteria</taxon>
    </lineage>
</organism>
<dbReference type="EMBL" id="MEVT01000004">
    <property type="protein sequence ID" value="OGC63699.1"/>
    <property type="molecule type" value="Genomic_DNA"/>
</dbReference>
<evidence type="ECO:0000313" key="4">
    <source>
        <dbReference type="EMBL" id="OGC63699.1"/>
    </source>
</evidence>
<dbReference type="PANTHER" id="PTHR44196">
    <property type="entry name" value="DEHYDROGENASE/REDUCTASE SDR FAMILY MEMBER 7B"/>
    <property type="match status" value="1"/>
</dbReference>
<dbReference type="PRINTS" id="PR00081">
    <property type="entry name" value="GDHRDH"/>
</dbReference>
<dbReference type="InterPro" id="IPR002347">
    <property type="entry name" value="SDR_fam"/>
</dbReference>
<evidence type="ECO:0008006" key="6">
    <source>
        <dbReference type="Google" id="ProtNLM"/>
    </source>
</evidence>
<dbReference type="Proteomes" id="UP000176614">
    <property type="component" value="Unassembled WGS sequence"/>
</dbReference>
<sequence length="233" mass="26049">MIELEKKVVLITGGSDGLGLEIAEFLNQKHTVVITSNDKTKLCEIGDSLCCDNFYCDVSDPGQIEDVVSQIVARHKKIDVLINNAGIWLGGDLVENTYQDVARVIMVNTVGTIYMTKAVLPIMKRNKRGKIVNIVSVNGIEAKEERCVYISSKWAITGFTKALRKDLQKDNISVVGLYPGLMKTSLHETAGAKRDFKYSMDPKEVAKLVDYVIDQDDFVIEQLVFRDMNNELN</sequence>
<evidence type="ECO:0000256" key="2">
    <source>
        <dbReference type="ARBA" id="ARBA00023002"/>
    </source>
</evidence>
<comment type="similarity">
    <text evidence="1 3">Belongs to the short-chain dehydrogenases/reductases (SDR) family.</text>
</comment>
<comment type="caution">
    <text evidence="4">The sequence shown here is derived from an EMBL/GenBank/DDBJ whole genome shotgun (WGS) entry which is preliminary data.</text>
</comment>
<dbReference type="SUPFAM" id="SSF51735">
    <property type="entry name" value="NAD(P)-binding Rossmann-fold domains"/>
    <property type="match status" value="1"/>
</dbReference>
<dbReference type="GO" id="GO:0016020">
    <property type="term" value="C:membrane"/>
    <property type="evidence" value="ECO:0007669"/>
    <property type="project" value="TreeGrafter"/>
</dbReference>
<evidence type="ECO:0000313" key="5">
    <source>
        <dbReference type="Proteomes" id="UP000176614"/>
    </source>
</evidence>
<dbReference type="Pfam" id="PF00106">
    <property type="entry name" value="adh_short"/>
    <property type="match status" value="1"/>
</dbReference>
<dbReference type="CDD" id="cd05233">
    <property type="entry name" value="SDR_c"/>
    <property type="match status" value="1"/>
</dbReference>
<evidence type="ECO:0000256" key="1">
    <source>
        <dbReference type="ARBA" id="ARBA00006484"/>
    </source>
</evidence>
<accession>A0A1F4W2Q0</accession>
<reference evidence="4 5" key="1">
    <citation type="journal article" date="2016" name="Nat. Commun.">
        <title>Thousands of microbial genomes shed light on interconnected biogeochemical processes in an aquifer system.</title>
        <authorList>
            <person name="Anantharaman K."/>
            <person name="Brown C.T."/>
            <person name="Hug L.A."/>
            <person name="Sharon I."/>
            <person name="Castelle C.J."/>
            <person name="Probst A.J."/>
            <person name="Thomas B.C."/>
            <person name="Singh A."/>
            <person name="Wilkins M.J."/>
            <person name="Karaoz U."/>
            <person name="Brodie E.L."/>
            <person name="Williams K.H."/>
            <person name="Hubbard S.S."/>
            <person name="Banfield J.F."/>
        </authorList>
    </citation>
    <scope>NUCLEOTIDE SEQUENCE [LARGE SCALE GENOMIC DNA]</scope>
</reference>
<dbReference type="Gene3D" id="3.40.50.720">
    <property type="entry name" value="NAD(P)-binding Rossmann-like Domain"/>
    <property type="match status" value="1"/>
</dbReference>
<gene>
    <name evidence="4" type="ORF">A2264_04960</name>
</gene>
<dbReference type="GO" id="GO:0016491">
    <property type="term" value="F:oxidoreductase activity"/>
    <property type="evidence" value="ECO:0007669"/>
    <property type="project" value="UniProtKB-KW"/>
</dbReference>
<evidence type="ECO:0000256" key="3">
    <source>
        <dbReference type="RuleBase" id="RU000363"/>
    </source>
</evidence>
<dbReference type="PANTHER" id="PTHR44196:SF1">
    <property type="entry name" value="DEHYDROGENASE_REDUCTASE SDR FAMILY MEMBER 7B"/>
    <property type="match status" value="1"/>
</dbReference>
<proteinExistence type="inferred from homology"/>
<protein>
    <recommendedName>
        <fullName evidence="6">Short-chain dehydrogenase</fullName>
    </recommendedName>
</protein>
<name>A0A1F4W2Q0_UNCKA</name>
<dbReference type="AlphaFoldDB" id="A0A1F4W2Q0"/>
<dbReference type="InterPro" id="IPR036291">
    <property type="entry name" value="NAD(P)-bd_dom_sf"/>
</dbReference>
<dbReference type="PRINTS" id="PR00080">
    <property type="entry name" value="SDRFAMILY"/>
</dbReference>